<feature type="disulfide bond" evidence="1">
    <location>
        <begin position="614"/>
        <end position="624"/>
    </location>
</feature>
<dbReference type="InterPro" id="IPR000742">
    <property type="entry name" value="EGF"/>
</dbReference>
<dbReference type="PROSITE" id="PS01186">
    <property type="entry name" value="EGF_2"/>
    <property type="match status" value="1"/>
</dbReference>
<dbReference type="InterPro" id="IPR013783">
    <property type="entry name" value="Ig-like_fold"/>
</dbReference>
<keyword evidence="2" id="KW-0812">Transmembrane</keyword>
<organism evidence="4 5">
    <name type="scientific">Dictyostelium purpureum</name>
    <name type="common">Slime mold</name>
    <dbReference type="NCBI Taxonomy" id="5786"/>
    <lineage>
        <taxon>Eukaryota</taxon>
        <taxon>Amoebozoa</taxon>
        <taxon>Evosea</taxon>
        <taxon>Eumycetozoa</taxon>
        <taxon>Dictyostelia</taxon>
        <taxon>Dictyosteliales</taxon>
        <taxon>Dictyosteliaceae</taxon>
        <taxon>Dictyostelium</taxon>
    </lineage>
</organism>
<dbReference type="Pfam" id="PF01833">
    <property type="entry name" value="TIG"/>
    <property type="match status" value="1"/>
</dbReference>
<dbReference type="Gene3D" id="2.60.120.260">
    <property type="entry name" value="Galactose-binding domain-like"/>
    <property type="match status" value="1"/>
</dbReference>
<dbReference type="VEuPathDB" id="AmoebaDB:DICPUDRAFT_83589"/>
<dbReference type="OrthoDB" id="20978at2759"/>
<name>F0ZZZ6_DICPU</name>
<feature type="domain" description="EGF-like" evidence="3">
    <location>
        <begin position="610"/>
        <end position="643"/>
    </location>
</feature>
<dbReference type="Proteomes" id="UP000001064">
    <property type="component" value="Unassembled WGS sequence"/>
</dbReference>
<comment type="caution">
    <text evidence="1">Lacks conserved residue(s) required for the propagation of feature annotation.</text>
</comment>
<keyword evidence="2" id="KW-1133">Transmembrane helix</keyword>
<feature type="transmembrane region" description="Helical" evidence="2">
    <location>
        <begin position="902"/>
        <end position="924"/>
    </location>
</feature>
<sequence length="946" mass="105739">MVRKPIFIFLINLFFIYYINGLSISGYLQEDSTFYLYGDFAGNSPLTLKVYMGPIEYNDKDITLSGDAKTISFILKEGSKNKDLILYDIFGNTEYNEVVLKPKITQVTPSPLPTWSTTSLQIYGTYIDAATGPSNIVVYQDEKPIDFSAASNILTVTPNQGAGRSIFTVMVDGKKSDGFYAYYVAHTITLITNPIYSSLDYLTITGNNFSPNSKIDTKIKFGNNYCSEIISFSITTLEAKCDNSVPYTGNIIVEVNINGVPVSGTTFYAPISASSTAVLLDGSIELSIRNYSPGTTFKLSGIDVTSYCILTKKNGTVSDFSCDIPNNVKINSGPVEYQDALGIRAISTIDLIPYPTSFEPNLDYKFPTQGQKLTIFGKYLNKDDSQGSSNEVKVHYGSNTYDSNNIEFIDANTFKFQIPSGSGNTNPLFFTSHSFTNALKSFNIIYKNPSIYSSNINNNIVTLNGNDFGDDKGLITIWYNDNKIPTDSIQLTVPHQQIQFSSSSSPRLFNITVNGLSSPDYIQPKVISSSSLFPNNPGNITITASDFQQNDLKVYVSNIECLNPYAPDLTTIICHYDASVKPDQFGRALNISITSVGLTGTNEVFYYYDTNIECPFKCSNHGACNNKTGECLCNDGWKGLYCQEASGSVQLPPPIIDENGNTIIIGGSLNFTVSILYLRENNILGEQVRYLSFSKDLTWDNRTKINETKHYYKGKFIDNGPTVELDVNYYKEETLFNFAGEEITIPSNSMKYVISISNYQFDSTTNTLEVIYSSKTKLHSSNDCKSIKTNDEYYSSNNDTQEESINWFQVNSADTSFQTKFSKRVFVDDKVRKSTTKILNYNDPIYSDFNKTNNIQDNDENDYNKLISIGMPYFSNKVSMDPSFSALLRSPTDSCNKKNWKLPLILTLCIVGGAIIVIITAIVIKRNRSKLLEKNFIIKLRRLRYK</sequence>
<dbReference type="InterPro" id="IPR054484">
    <property type="entry name" value="ComC_SSD"/>
</dbReference>
<dbReference type="Gene3D" id="2.60.40.10">
    <property type="entry name" value="Immunoglobulins"/>
    <property type="match status" value="1"/>
</dbReference>
<evidence type="ECO:0000256" key="1">
    <source>
        <dbReference type="PROSITE-ProRule" id="PRU00076"/>
    </source>
</evidence>
<evidence type="ECO:0000256" key="2">
    <source>
        <dbReference type="SAM" id="Phobius"/>
    </source>
</evidence>
<reference evidence="5" key="1">
    <citation type="journal article" date="2011" name="Genome Biol.">
        <title>Comparative genomics of the social amoebae Dictyostelium discoideum and Dictyostelium purpureum.</title>
        <authorList>
            <consortium name="US DOE Joint Genome Institute (JGI-PGF)"/>
            <person name="Sucgang R."/>
            <person name="Kuo A."/>
            <person name="Tian X."/>
            <person name="Salerno W."/>
            <person name="Parikh A."/>
            <person name="Feasley C.L."/>
            <person name="Dalin E."/>
            <person name="Tu H."/>
            <person name="Huang E."/>
            <person name="Barry K."/>
            <person name="Lindquist E."/>
            <person name="Shapiro H."/>
            <person name="Bruce D."/>
            <person name="Schmutz J."/>
            <person name="Salamov A."/>
            <person name="Fey P."/>
            <person name="Gaudet P."/>
            <person name="Anjard C."/>
            <person name="Babu M.M."/>
            <person name="Basu S."/>
            <person name="Bushmanova Y."/>
            <person name="van der Wel H."/>
            <person name="Katoh-Kurasawa M."/>
            <person name="Dinh C."/>
            <person name="Coutinho P.M."/>
            <person name="Saito T."/>
            <person name="Elias M."/>
            <person name="Schaap P."/>
            <person name="Kay R.R."/>
            <person name="Henrissat B."/>
            <person name="Eichinger L."/>
            <person name="Rivero F."/>
            <person name="Putnam N.H."/>
            <person name="West C.M."/>
            <person name="Loomis W.F."/>
            <person name="Chisholm R.L."/>
            <person name="Shaulsky G."/>
            <person name="Strassmann J.E."/>
            <person name="Queller D.C."/>
            <person name="Kuspa A."/>
            <person name="Grigoriev I.V."/>
        </authorList>
    </citation>
    <scope>NUCLEOTIDE SEQUENCE [LARGE SCALE GENOMIC DNA]</scope>
    <source>
        <strain evidence="5">QSDP1</strain>
    </source>
</reference>
<dbReference type="RefSeq" id="XP_003292990.1">
    <property type="nucleotide sequence ID" value="XM_003292942.1"/>
</dbReference>
<dbReference type="PROSITE" id="PS00022">
    <property type="entry name" value="EGF_1"/>
    <property type="match status" value="1"/>
</dbReference>
<keyword evidence="5" id="KW-1185">Reference proteome</keyword>
<dbReference type="KEGG" id="dpp:DICPUDRAFT_83589"/>
<dbReference type="InParanoid" id="F0ZZZ6"/>
<keyword evidence="1" id="KW-0245">EGF-like domain</keyword>
<proteinExistence type="predicted"/>
<dbReference type="PANTHER" id="PTHR31378:SF14">
    <property type="entry name" value="EGF-LIKE DOMAIN-CONTAINING PROTEIN"/>
    <property type="match status" value="1"/>
</dbReference>
<feature type="transmembrane region" description="Helical" evidence="2">
    <location>
        <begin position="7"/>
        <end position="28"/>
    </location>
</feature>
<dbReference type="AlphaFoldDB" id="F0ZZZ6"/>
<dbReference type="Pfam" id="PF22933">
    <property type="entry name" value="ComC_SSD"/>
    <property type="match status" value="1"/>
</dbReference>
<evidence type="ECO:0000313" key="5">
    <source>
        <dbReference type="Proteomes" id="UP000001064"/>
    </source>
</evidence>
<gene>
    <name evidence="4" type="ORF">DICPUDRAFT_83589</name>
</gene>
<dbReference type="Pfam" id="PF23106">
    <property type="entry name" value="EGF_Teneurin"/>
    <property type="match status" value="1"/>
</dbReference>
<keyword evidence="1" id="KW-1015">Disulfide bond</keyword>
<dbReference type="GeneID" id="10510457"/>
<dbReference type="PROSITE" id="PS50026">
    <property type="entry name" value="EGF_3"/>
    <property type="match status" value="1"/>
</dbReference>
<dbReference type="InterPro" id="IPR002909">
    <property type="entry name" value="IPT_dom"/>
</dbReference>
<dbReference type="EMBL" id="GL871325">
    <property type="protein sequence ID" value="EGC30488.1"/>
    <property type="molecule type" value="Genomic_DNA"/>
</dbReference>
<feature type="disulfide bond" evidence="1">
    <location>
        <begin position="633"/>
        <end position="642"/>
    </location>
</feature>
<evidence type="ECO:0000259" key="3">
    <source>
        <dbReference type="PROSITE" id="PS50026"/>
    </source>
</evidence>
<accession>F0ZZZ6</accession>
<keyword evidence="2" id="KW-0472">Membrane</keyword>
<protein>
    <recommendedName>
        <fullName evidence="3">EGF-like domain-containing protein</fullName>
    </recommendedName>
</protein>
<dbReference type="PANTHER" id="PTHR31378">
    <property type="entry name" value="EGF-LIKE DOMAIN-CONTAINING PROTEIN-RELATED-RELATED"/>
    <property type="match status" value="1"/>
</dbReference>
<dbReference type="SUPFAM" id="SSF81296">
    <property type="entry name" value="E set domains"/>
    <property type="match status" value="1"/>
</dbReference>
<dbReference type="InterPro" id="IPR014756">
    <property type="entry name" value="Ig_E-set"/>
</dbReference>
<evidence type="ECO:0000313" key="4">
    <source>
        <dbReference type="EMBL" id="EGC30488.1"/>
    </source>
</evidence>